<gene>
    <name evidence="2" type="ORF">TRIADDRAFT_51542</name>
</gene>
<dbReference type="Proteomes" id="UP000009022">
    <property type="component" value="Unassembled WGS sequence"/>
</dbReference>
<dbReference type="KEGG" id="tad:TRIADDRAFT_51542"/>
<name>B3RJP8_TRIAD</name>
<dbReference type="InterPro" id="IPR008936">
    <property type="entry name" value="Rho_GTPase_activation_prot"/>
</dbReference>
<dbReference type="GO" id="GO:0007165">
    <property type="term" value="P:signal transduction"/>
    <property type="evidence" value="ECO:0007669"/>
    <property type="project" value="InterPro"/>
</dbReference>
<dbReference type="PROSITE" id="PS50238">
    <property type="entry name" value="RHOGAP"/>
    <property type="match status" value="1"/>
</dbReference>
<dbReference type="InterPro" id="IPR000198">
    <property type="entry name" value="RhoGAP_dom"/>
</dbReference>
<evidence type="ECO:0000313" key="3">
    <source>
        <dbReference type="Proteomes" id="UP000009022"/>
    </source>
</evidence>
<proteinExistence type="predicted"/>
<dbReference type="SMART" id="SM00324">
    <property type="entry name" value="RhoGAP"/>
    <property type="match status" value="1"/>
</dbReference>
<dbReference type="PANTHER" id="PTHR15670:SF4">
    <property type="entry name" value="RHO GTPASE-ACTIVATING PROTEIN 11A"/>
    <property type="match status" value="1"/>
</dbReference>
<protein>
    <recommendedName>
        <fullName evidence="1">Rho-GAP domain-containing protein</fullName>
    </recommendedName>
</protein>
<dbReference type="PANTHER" id="PTHR15670">
    <property type="entry name" value="RHO GTPASE ACTIVATING PROTEIN 11A"/>
    <property type="match status" value="1"/>
</dbReference>
<reference evidence="2 3" key="1">
    <citation type="journal article" date="2008" name="Nature">
        <title>The Trichoplax genome and the nature of placozoans.</title>
        <authorList>
            <person name="Srivastava M."/>
            <person name="Begovic E."/>
            <person name="Chapman J."/>
            <person name="Putnam N.H."/>
            <person name="Hellsten U."/>
            <person name="Kawashima T."/>
            <person name="Kuo A."/>
            <person name="Mitros T."/>
            <person name="Salamov A."/>
            <person name="Carpenter M.L."/>
            <person name="Signorovitch A.Y."/>
            <person name="Moreno M.A."/>
            <person name="Kamm K."/>
            <person name="Grimwood J."/>
            <person name="Schmutz J."/>
            <person name="Shapiro H."/>
            <person name="Grigoriev I.V."/>
            <person name="Buss L.W."/>
            <person name="Schierwater B."/>
            <person name="Dellaporta S.L."/>
            <person name="Rokhsar D.S."/>
        </authorList>
    </citation>
    <scope>NUCLEOTIDE SEQUENCE [LARGE SCALE GENOMIC DNA]</scope>
    <source>
        <strain evidence="2 3">Grell-BS-1999</strain>
    </source>
</reference>
<dbReference type="AlphaFoldDB" id="B3RJP8"/>
<sequence>MASLIFSMDNRDHAYIVIRQLLCSRRIKVPDGVIQANRNHSQDNPASVLGLPATLVPYKQDNQTEHYAIPTFLHQTSEFLRRHLHTEGLFRKSGSRSRQKILLAQIGKVNQDWSEDANVHDIATLWKQFLRSLSFPVLPHEFHEALLQCASMKASRLHQMTILLLCLLFPRDNLNVLHYIMKFLKDVATQSDQNQMDSNNLALVLTPSLMPDVSNNDDNSDLLSLQTTIIKTLIDNADKIGFIPSDVLEDIQQLKDKFTLLPNDDKFAMNKFSNQKKSKRRLRTRSSNARLCRAGIDPHNKKSKSRQAISPDFLKALKDDNATNSVVGPVACCFSHATYTQSLCIDDVKAAWSFVQISADTATLVTVQRHAWFYYIYRLMSYIFGIAVPSMFNNENAEPAFLRLGQQIGNLTPTKVNTHRRHKSARRPMRAGFVGRMPVPETSTDSQRHSVKIEDGYEIISSAVLPHLMKPNQE</sequence>
<accession>B3RJP8</accession>
<dbReference type="Pfam" id="PF00620">
    <property type="entry name" value="RhoGAP"/>
    <property type="match status" value="1"/>
</dbReference>
<dbReference type="eggNOG" id="KOG2710">
    <property type="taxonomic scope" value="Eukaryota"/>
</dbReference>
<evidence type="ECO:0000259" key="1">
    <source>
        <dbReference type="PROSITE" id="PS50238"/>
    </source>
</evidence>
<dbReference type="CTD" id="6749748"/>
<dbReference type="PhylomeDB" id="B3RJP8"/>
<dbReference type="RefSeq" id="XP_002107738.1">
    <property type="nucleotide sequence ID" value="XM_002107702.1"/>
</dbReference>
<keyword evidence="3" id="KW-1185">Reference proteome</keyword>
<dbReference type="InterPro" id="IPR042869">
    <property type="entry name" value="ARHGAP11A/B"/>
</dbReference>
<dbReference type="STRING" id="10228.B3RJP8"/>
<dbReference type="SUPFAM" id="SSF48350">
    <property type="entry name" value="GTPase activation domain, GAP"/>
    <property type="match status" value="1"/>
</dbReference>
<dbReference type="GeneID" id="6749748"/>
<dbReference type="Gene3D" id="1.10.555.10">
    <property type="entry name" value="Rho GTPase activation protein"/>
    <property type="match status" value="1"/>
</dbReference>
<dbReference type="InParanoid" id="B3RJP8"/>
<dbReference type="EMBL" id="DS985241">
    <property type="protein sequence ID" value="EDV28536.1"/>
    <property type="molecule type" value="Genomic_DNA"/>
</dbReference>
<dbReference type="HOGENOM" id="CLU_576630_0_0_1"/>
<dbReference type="OrthoDB" id="410651at2759"/>
<feature type="domain" description="Rho-GAP" evidence="1">
    <location>
        <begin position="56"/>
        <end position="241"/>
    </location>
</feature>
<evidence type="ECO:0000313" key="2">
    <source>
        <dbReference type="EMBL" id="EDV28536.1"/>
    </source>
</evidence>
<organism evidence="2 3">
    <name type="scientific">Trichoplax adhaerens</name>
    <name type="common">Trichoplax reptans</name>
    <dbReference type="NCBI Taxonomy" id="10228"/>
    <lineage>
        <taxon>Eukaryota</taxon>
        <taxon>Metazoa</taxon>
        <taxon>Placozoa</taxon>
        <taxon>Uniplacotomia</taxon>
        <taxon>Trichoplacea</taxon>
        <taxon>Trichoplacidae</taxon>
        <taxon>Trichoplax</taxon>
    </lineage>
</organism>